<feature type="region of interest" description="Disordered" evidence="8">
    <location>
        <begin position="481"/>
        <end position="511"/>
    </location>
</feature>
<feature type="transmembrane region" description="Helical" evidence="9">
    <location>
        <begin position="36"/>
        <end position="57"/>
    </location>
</feature>
<feature type="transmembrane region" description="Helical" evidence="9">
    <location>
        <begin position="250"/>
        <end position="273"/>
    </location>
</feature>
<dbReference type="PANTHER" id="PTHR31806">
    <property type="entry name" value="PURINE-CYTOSINE PERMEASE FCY2-RELATED"/>
    <property type="match status" value="1"/>
</dbReference>
<feature type="transmembrane region" description="Helical" evidence="9">
    <location>
        <begin position="366"/>
        <end position="387"/>
    </location>
</feature>
<dbReference type="OrthoDB" id="9809167at2"/>
<evidence type="ECO:0000256" key="4">
    <source>
        <dbReference type="ARBA" id="ARBA00022692"/>
    </source>
</evidence>
<evidence type="ECO:0000256" key="1">
    <source>
        <dbReference type="ARBA" id="ARBA00004141"/>
    </source>
</evidence>
<comment type="caution">
    <text evidence="10">The sequence shown here is derived from an EMBL/GenBank/DDBJ whole genome shotgun (WGS) entry which is preliminary data.</text>
</comment>
<dbReference type="InterPro" id="IPR026030">
    <property type="entry name" value="Pur-cyt_permease_Fcy2/21/22"/>
</dbReference>
<dbReference type="RefSeq" id="WP_124932497.1">
    <property type="nucleotide sequence ID" value="NZ_RQZC01000001.1"/>
</dbReference>
<keyword evidence="11" id="KW-1185">Reference proteome</keyword>
<reference evidence="10 11" key="1">
    <citation type="submission" date="2018-11" db="EMBL/GenBank/DDBJ databases">
        <title>Genomes From Bacteria Associated with the Canine Oral Cavity: a Test Case for Automated Genome-Based Taxonomic Assignment.</title>
        <authorList>
            <person name="Coil D.A."/>
            <person name="Jospin G."/>
            <person name="Darling A.E."/>
            <person name="Wallis C."/>
            <person name="Davis I.J."/>
            <person name="Harris S."/>
            <person name="Eisen J.A."/>
            <person name="Holcombe L.J."/>
            <person name="O'Flynn C."/>
        </authorList>
    </citation>
    <scope>NUCLEOTIDE SEQUENCE [LARGE SCALE GENOMIC DNA]</scope>
    <source>
        <strain evidence="10 11">OH5050</strain>
    </source>
</reference>
<evidence type="ECO:0000256" key="7">
    <source>
        <dbReference type="PIRNR" id="PIRNR002744"/>
    </source>
</evidence>
<feature type="transmembrane region" description="Helical" evidence="9">
    <location>
        <begin position="109"/>
        <end position="135"/>
    </location>
</feature>
<feature type="transmembrane region" description="Helical" evidence="9">
    <location>
        <begin position="451"/>
        <end position="472"/>
    </location>
</feature>
<evidence type="ECO:0000256" key="5">
    <source>
        <dbReference type="ARBA" id="ARBA00022989"/>
    </source>
</evidence>
<dbReference type="Gene3D" id="1.10.4160.10">
    <property type="entry name" value="Hydantoin permease"/>
    <property type="match status" value="1"/>
</dbReference>
<comment type="subcellular location">
    <subcellularLocation>
        <location evidence="1">Membrane</location>
        <topology evidence="1">Multi-pass membrane protein</topology>
    </subcellularLocation>
</comment>
<feature type="transmembrane region" description="Helical" evidence="9">
    <location>
        <begin position="147"/>
        <end position="169"/>
    </location>
</feature>
<keyword evidence="4 9" id="KW-0812">Transmembrane</keyword>
<evidence type="ECO:0000256" key="2">
    <source>
        <dbReference type="ARBA" id="ARBA00008974"/>
    </source>
</evidence>
<organism evidence="10 11">
    <name type="scientific">Actinomyces bowdenii</name>
    <dbReference type="NCBI Taxonomy" id="131109"/>
    <lineage>
        <taxon>Bacteria</taxon>
        <taxon>Bacillati</taxon>
        <taxon>Actinomycetota</taxon>
        <taxon>Actinomycetes</taxon>
        <taxon>Actinomycetales</taxon>
        <taxon>Actinomycetaceae</taxon>
        <taxon>Actinomyces</taxon>
    </lineage>
</organism>
<sequence>MSPEAPESREPSAPLMESAGLDVIAESERKGRPRDLFMPWFAANISVLGLSWGAWVLGFGLSLAQAVTAAAVGVVASFGLCGVIAILGKRGSAPTLALSRAAFGYNGNRLSAAISWMLTVGWETVLCVLATLASATVLRAMGWQGQASAQIIGFLVTAGLAASAGILGFEAIMRVQTWITWATGILTALYLLLVADHIDPAALAALPAGSWAAFIGALVMVATGFGLGWVNAAADYSRYLPRSASTPGVVGWTTLGSALPVVVLVICGILLVGSDAELGRAIDADPIGALTTILPTWFLIPFALVAILGLAGGIIMDLYSSGLSLLATGLPVRRHTATAIDATIMALGTIAVIFGSSGFLVPFQGFLTTLGVLIAAWAGIMIAEVVLRRRDYDEAALLTSQGVYGSINWEAIGLMAAGAGLGWGLVTNSSAPWLAWQGYLLGPLGGREGPWAHANLGVLTALLIGLVGHLALGRGRVRAQEAARVPGEDPQEATGQPPGTQPDGARIGGGA</sequence>
<dbReference type="Pfam" id="PF02133">
    <property type="entry name" value="Transp_cyt_pur"/>
    <property type="match status" value="1"/>
</dbReference>
<dbReference type="InterPro" id="IPR001248">
    <property type="entry name" value="Pur-cyt_permease"/>
</dbReference>
<accession>A0A3P1VA94</accession>
<proteinExistence type="inferred from homology"/>
<feature type="transmembrane region" description="Helical" evidence="9">
    <location>
        <begin position="63"/>
        <end position="88"/>
    </location>
</feature>
<dbReference type="AlphaFoldDB" id="A0A3P1VA94"/>
<gene>
    <name evidence="10" type="ORF">EII10_00140</name>
</gene>
<feature type="transmembrane region" description="Helical" evidence="9">
    <location>
        <begin position="210"/>
        <end position="230"/>
    </location>
</feature>
<dbReference type="Proteomes" id="UP000271272">
    <property type="component" value="Unassembled WGS sequence"/>
</dbReference>
<dbReference type="EMBL" id="RQZC01000001">
    <property type="protein sequence ID" value="RRD30577.1"/>
    <property type="molecule type" value="Genomic_DNA"/>
</dbReference>
<evidence type="ECO:0000256" key="6">
    <source>
        <dbReference type="ARBA" id="ARBA00023136"/>
    </source>
</evidence>
<dbReference type="PIRSF" id="PIRSF002744">
    <property type="entry name" value="Pur-cyt_permease"/>
    <property type="match status" value="1"/>
</dbReference>
<dbReference type="GO" id="GO:0022857">
    <property type="term" value="F:transmembrane transporter activity"/>
    <property type="evidence" value="ECO:0007669"/>
    <property type="project" value="InterPro"/>
</dbReference>
<dbReference type="GO" id="GO:0005886">
    <property type="term" value="C:plasma membrane"/>
    <property type="evidence" value="ECO:0007669"/>
    <property type="project" value="TreeGrafter"/>
</dbReference>
<evidence type="ECO:0000313" key="10">
    <source>
        <dbReference type="EMBL" id="RRD30577.1"/>
    </source>
</evidence>
<evidence type="ECO:0000313" key="11">
    <source>
        <dbReference type="Proteomes" id="UP000271272"/>
    </source>
</evidence>
<comment type="similarity">
    <text evidence="2 7">Belongs to the purine-cytosine permease (2.A.39) family.</text>
</comment>
<evidence type="ECO:0000256" key="8">
    <source>
        <dbReference type="SAM" id="MobiDB-lite"/>
    </source>
</evidence>
<keyword evidence="6 7" id="KW-0472">Membrane</keyword>
<evidence type="ECO:0000256" key="9">
    <source>
        <dbReference type="SAM" id="Phobius"/>
    </source>
</evidence>
<keyword evidence="3 7" id="KW-0813">Transport</keyword>
<evidence type="ECO:0000256" key="3">
    <source>
        <dbReference type="ARBA" id="ARBA00022448"/>
    </source>
</evidence>
<protein>
    <submittedName>
        <fullName evidence="10">Allantoin permease</fullName>
    </submittedName>
</protein>
<feature type="transmembrane region" description="Helical" evidence="9">
    <location>
        <begin position="293"/>
        <end position="319"/>
    </location>
</feature>
<keyword evidence="5 9" id="KW-1133">Transmembrane helix</keyword>
<feature type="transmembrane region" description="Helical" evidence="9">
    <location>
        <begin position="407"/>
        <end position="426"/>
    </location>
</feature>
<name>A0A3P1VA94_9ACTO</name>
<feature type="transmembrane region" description="Helical" evidence="9">
    <location>
        <begin position="178"/>
        <end position="198"/>
    </location>
</feature>
<dbReference type="PANTHER" id="PTHR31806:SF1">
    <property type="entry name" value="PURINE-CYTOSINE PERMEASE FCY2-RELATED"/>
    <property type="match status" value="1"/>
</dbReference>